<dbReference type="PANTHER" id="PTHR46268">
    <property type="entry name" value="STRESS RESPONSE PROTEIN NHAX"/>
    <property type="match status" value="1"/>
</dbReference>
<organism evidence="3 4">
    <name type="scientific">Nitrospira defluvii</name>
    <dbReference type="NCBI Taxonomy" id="330214"/>
    <lineage>
        <taxon>Bacteria</taxon>
        <taxon>Pseudomonadati</taxon>
        <taxon>Nitrospirota</taxon>
        <taxon>Nitrospiria</taxon>
        <taxon>Nitrospirales</taxon>
        <taxon>Nitrospiraceae</taxon>
        <taxon>Nitrospira</taxon>
    </lineage>
</organism>
<dbReference type="Pfam" id="PF00582">
    <property type="entry name" value="Usp"/>
    <property type="match status" value="2"/>
</dbReference>
<comment type="caution">
    <text evidence="3">The sequence shown here is derived from an EMBL/GenBank/DDBJ whole genome shotgun (WGS) entry which is preliminary data.</text>
</comment>
<reference evidence="3 4" key="1">
    <citation type="submission" date="2021-02" db="EMBL/GenBank/DDBJ databases">
        <authorList>
            <person name="Han P."/>
        </authorList>
    </citation>
    <scope>NUCLEOTIDE SEQUENCE [LARGE SCALE GENOMIC DNA]</scope>
    <source>
        <strain evidence="3">Candidatus Nitrospira sp. ZN2</strain>
    </source>
</reference>
<dbReference type="CDD" id="cd00293">
    <property type="entry name" value="USP-like"/>
    <property type="match status" value="2"/>
</dbReference>
<evidence type="ECO:0000313" key="4">
    <source>
        <dbReference type="Proteomes" id="UP000675880"/>
    </source>
</evidence>
<dbReference type="InterPro" id="IPR006016">
    <property type="entry name" value="UspA"/>
</dbReference>
<gene>
    <name evidence="3" type="ORF">NSPZN2_30680</name>
</gene>
<feature type="domain" description="UspA" evidence="2">
    <location>
        <begin position="164"/>
        <end position="285"/>
    </location>
</feature>
<dbReference type="EMBL" id="CAJNBJ010000016">
    <property type="protein sequence ID" value="CAE6761796.1"/>
    <property type="molecule type" value="Genomic_DNA"/>
</dbReference>
<evidence type="ECO:0000256" key="1">
    <source>
        <dbReference type="ARBA" id="ARBA00008791"/>
    </source>
</evidence>
<sequence length="303" mass="32401">MKAPARATRTLLLAVDFSRPASRAVPYAIKLASILNLSLTVVHVLQAPPGFTSWRPATRRSLDPLRTKALLELGRVVRFANDHQVAAEYTLLAGVPEEIILQTADEVRAALIVMGTHGRSGLDRLKLGSVADAVLRRAHCPVFTIHAAAGGHPAVHPLRLNLGRILVATDFSPSSEAALRHAVELAKLLPADVLLLHVADADSTETGIEEKFSQALSASQAGDRVGEQLLLHGDPAAAILAHATRTKARLIVMGTQGRRGMKRLLLGSVAEAVIRGARCPVLVVRNGGRYRRLARPAPPGPRH</sequence>
<feature type="domain" description="UspA" evidence="2">
    <location>
        <begin position="9"/>
        <end position="145"/>
    </location>
</feature>
<dbReference type="InterPro" id="IPR006015">
    <property type="entry name" value="Universal_stress_UspA"/>
</dbReference>
<evidence type="ECO:0000259" key="2">
    <source>
        <dbReference type="Pfam" id="PF00582"/>
    </source>
</evidence>
<dbReference type="InterPro" id="IPR014729">
    <property type="entry name" value="Rossmann-like_a/b/a_fold"/>
</dbReference>
<dbReference type="PANTHER" id="PTHR46268:SF15">
    <property type="entry name" value="UNIVERSAL STRESS PROTEIN HP_0031"/>
    <property type="match status" value="1"/>
</dbReference>
<name>A0ABN7LP66_9BACT</name>
<dbReference type="SUPFAM" id="SSF52402">
    <property type="entry name" value="Adenine nucleotide alpha hydrolases-like"/>
    <property type="match status" value="2"/>
</dbReference>
<dbReference type="Gene3D" id="3.40.50.12370">
    <property type="match status" value="1"/>
</dbReference>
<accession>A0ABN7LP66</accession>
<keyword evidence="4" id="KW-1185">Reference proteome</keyword>
<dbReference type="Proteomes" id="UP000675880">
    <property type="component" value="Unassembled WGS sequence"/>
</dbReference>
<protein>
    <recommendedName>
        <fullName evidence="2">UspA domain-containing protein</fullName>
    </recommendedName>
</protein>
<dbReference type="PRINTS" id="PR01438">
    <property type="entry name" value="UNVRSLSTRESS"/>
</dbReference>
<dbReference type="Gene3D" id="3.40.50.620">
    <property type="entry name" value="HUPs"/>
    <property type="match status" value="1"/>
</dbReference>
<evidence type="ECO:0000313" key="3">
    <source>
        <dbReference type="EMBL" id="CAE6761796.1"/>
    </source>
</evidence>
<proteinExistence type="inferred from homology"/>
<comment type="similarity">
    <text evidence="1">Belongs to the universal stress protein A family.</text>
</comment>
<dbReference type="RefSeq" id="WP_213042808.1">
    <property type="nucleotide sequence ID" value="NZ_CAJNBJ010000016.1"/>
</dbReference>